<name>A0A4S8ZIM9_AURPU</name>
<dbReference type="Pfam" id="PF00191">
    <property type="entry name" value="Annexin"/>
    <property type="match status" value="1"/>
</dbReference>
<reference evidence="4 5" key="1">
    <citation type="submission" date="2018-10" db="EMBL/GenBank/DDBJ databases">
        <title>Fifty Aureobasidium pullulans genomes reveal a recombining polyextremotolerant generalist.</title>
        <authorList>
            <person name="Gostincar C."/>
            <person name="Turk M."/>
            <person name="Zajc J."/>
            <person name="Gunde-Cimerman N."/>
        </authorList>
    </citation>
    <scope>NUCLEOTIDE SEQUENCE [LARGE SCALE GENOMIC DNA]</scope>
    <source>
        <strain evidence="4 5">EXF-10751</strain>
    </source>
</reference>
<keyword evidence="2" id="KW-0041">Annexin</keyword>
<dbReference type="InterPro" id="IPR018502">
    <property type="entry name" value="Annexin_repeat"/>
</dbReference>
<keyword evidence="1" id="KW-0677">Repeat</keyword>
<dbReference type="SMART" id="SM00335">
    <property type="entry name" value="ANX"/>
    <property type="match status" value="1"/>
</dbReference>
<dbReference type="AlphaFoldDB" id="A0A4S8ZIM9"/>
<dbReference type="PANTHER" id="PTHR33099">
    <property type="entry name" value="FE2OG DIOXYGENASE DOMAIN-CONTAINING PROTEIN"/>
    <property type="match status" value="1"/>
</dbReference>
<comment type="caution">
    <text evidence="4">The sequence shown here is derived from an EMBL/GenBank/DDBJ whole genome shotgun (WGS) entry which is preliminary data.</text>
</comment>
<protein>
    <recommendedName>
        <fullName evidence="3">Fe2OG dioxygenase domain-containing protein</fullName>
    </recommendedName>
</protein>
<evidence type="ECO:0000259" key="3">
    <source>
        <dbReference type="PROSITE" id="PS51471"/>
    </source>
</evidence>
<evidence type="ECO:0000256" key="2">
    <source>
        <dbReference type="ARBA" id="ARBA00023216"/>
    </source>
</evidence>
<proteinExistence type="predicted"/>
<dbReference type="EMBL" id="QZAN01000011">
    <property type="protein sequence ID" value="THW65765.1"/>
    <property type="molecule type" value="Genomic_DNA"/>
</dbReference>
<evidence type="ECO:0000313" key="5">
    <source>
        <dbReference type="Proteomes" id="UP000310421"/>
    </source>
</evidence>
<dbReference type="PROSITE" id="PS51471">
    <property type="entry name" value="FE2OG_OXY"/>
    <property type="match status" value="1"/>
</dbReference>
<dbReference type="Proteomes" id="UP000310421">
    <property type="component" value="Unassembled WGS sequence"/>
</dbReference>
<dbReference type="PANTHER" id="PTHR33099:SF7">
    <property type="entry name" value="MYND-TYPE DOMAIN-CONTAINING PROTEIN"/>
    <property type="match status" value="1"/>
</dbReference>
<dbReference type="GO" id="GO:0005509">
    <property type="term" value="F:calcium ion binding"/>
    <property type="evidence" value="ECO:0007669"/>
    <property type="project" value="InterPro"/>
</dbReference>
<accession>A0A4S8ZIM9</accession>
<gene>
    <name evidence="4" type="ORF">D6D20_01840</name>
</gene>
<dbReference type="GO" id="GO:0005544">
    <property type="term" value="F:calcium-dependent phospholipid binding"/>
    <property type="evidence" value="ECO:0007669"/>
    <property type="project" value="InterPro"/>
</dbReference>
<evidence type="ECO:0000313" key="4">
    <source>
        <dbReference type="EMBL" id="THW65765.1"/>
    </source>
</evidence>
<dbReference type="InterPro" id="IPR005123">
    <property type="entry name" value="Oxoglu/Fe-dep_dioxygenase_dom"/>
</dbReference>
<sequence length="654" mass="72197">MAPGGSLRLNAGSKQFGIAINHLFLIANDNPSLEVRLLLPSRDAFVRPCCLKFSAGMMLGATLARKPGLCKASTVGISIRGGPGKRTSSNHRIAARMSGNHLLEAFASALGESDSKSTFACGGTIPIILNTSSPSEHTSSIMPTQVFNQTVRTKPVTIRYGPLGHGQTLSLPTETTKDPAFLNLISTCEPASFGREGKDVFDEQYRKATKLDTTEFCSSFCPYETGIIDVVTQLLMPSAKHEIAKRPAHGPEVLSVQLAEDVRALFVATENYTGVDTMTLTKIITSRSNEDLLTIMRAYEQRYQRELGRVLQQKLQRDDMFMLDILAQVLIEDRAKQHEIERKIKSTTGMGIRAELYKLNVYSGPSGRFRAHVDTPRSETQIGSLVVCLPSEFEGGVLSVSHQGNTVQFDWSASSPGGQQPSIQWAAFYSDCSHEIQEVTAGHRITLTYNLYASRGSGLLAGTKHSLDAIHLPIYRPLMNLLGSRSFMSSGGRMAIGLAHAYPYTHSTLHRSMPEALKGADMMLYEALLASGLGFELIRIMDFSDELDNFEEYSDGKDMDDSEKDPFEKNVFYRSGFEPMQVLDSMIERSDINQGLPGWTRLGHVKWIRRPRDLQLEMAYLAYGNEATMTTKYSSAAIIVNVPSLQHRLQVLDG</sequence>
<organism evidence="4 5">
    <name type="scientific">Aureobasidium pullulans</name>
    <name type="common">Black yeast</name>
    <name type="synonym">Pullularia pullulans</name>
    <dbReference type="NCBI Taxonomy" id="5580"/>
    <lineage>
        <taxon>Eukaryota</taxon>
        <taxon>Fungi</taxon>
        <taxon>Dikarya</taxon>
        <taxon>Ascomycota</taxon>
        <taxon>Pezizomycotina</taxon>
        <taxon>Dothideomycetes</taxon>
        <taxon>Dothideomycetidae</taxon>
        <taxon>Dothideales</taxon>
        <taxon>Saccotheciaceae</taxon>
        <taxon>Aureobasidium</taxon>
    </lineage>
</organism>
<dbReference type="SUPFAM" id="SSF47874">
    <property type="entry name" value="Annexin"/>
    <property type="match status" value="1"/>
</dbReference>
<evidence type="ECO:0000256" key="1">
    <source>
        <dbReference type="ARBA" id="ARBA00022737"/>
    </source>
</evidence>
<dbReference type="Gene3D" id="2.60.120.620">
    <property type="entry name" value="q2cbj1_9rhob like domain"/>
    <property type="match status" value="1"/>
</dbReference>
<dbReference type="InterPro" id="IPR037104">
    <property type="entry name" value="Annexin_sf"/>
</dbReference>
<feature type="domain" description="Fe2OG dioxygenase" evidence="3">
    <location>
        <begin position="353"/>
        <end position="453"/>
    </location>
</feature>